<dbReference type="InterPro" id="IPR021176">
    <property type="entry name" value="Competence-induced_CoiA"/>
</dbReference>
<dbReference type="PIRSF" id="PIRSF007487">
    <property type="entry name" value="Competence-induced_CoiA_bac"/>
    <property type="match status" value="1"/>
</dbReference>
<evidence type="ECO:0000259" key="1">
    <source>
        <dbReference type="Pfam" id="PF06054"/>
    </source>
</evidence>
<accession>A0A1C0Z2L8</accession>
<dbReference type="OrthoDB" id="3784230at2"/>
<feature type="domain" description="Competence protein CoiA-like N-terminal" evidence="2">
    <location>
        <begin position="17"/>
        <end position="61"/>
    </location>
</feature>
<sequence length="359" mass="42206">MMFVAKNNGQLLCTLDYTKDILRTLRQSETFVCPCCDEPVILKVEHQKLAHFAHRQASCEAGFSERESAQHLQGKAQLYAFFQRFMQDVELEPYVRILQQRPDVRAAQYAIEFQCSAISYERLVERTDGYTRQGYVPIWIPVTRHKKLGWQIISLSQLEKACLQMKDGLAYCITLSPKEEAFIYYSYAMQLSTTKFYAYVMHMPIHEQQFPFYAPTPISNDVFIQLCQKQQHMRERMLLQRLRFSKEGVQDNVLQLAYTYYGGIMRIPFYVGIYVPYAHALPIPPVDWQLYYVIWRAHYNKTIRQDEAHFCTFSGIEQLCTRSRQALYVYEDIVMTTPANEAVLFQAMYDKIVAPQRNN</sequence>
<keyword evidence="4" id="KW-1185">Reference proteome</keyword>
<protein>
    <recommendedName>
        <fullName evidence="5">Competence protein CoiA</fullName>
    </recommendedName>
</protein>
<dbReference type="AlphaFoldDB" id="A0A1C0Z2L8"/>
<evidence type="ECO:0000259" key="2">
    <source>
        <dbReference type="Pfam" id="PF25164"/>
    </source>
</evidence>
<dbReference type="EMBL" id="MATO01000006">
    <property type="protein sequence ID" value="OCS93643.1"/>
    <property type="molecule type" value="Genomic_DNA"/>
</dbReference>
<dbReference type="RefSeq" id="WP_066461498.1">
    <property type="nucleotide sequence ID" value="NZ_MATO01000006.1"/>
</dbReference>
<organism evidence="3 4">
    <name type="scientific">Caryophanon latum</name>
    <dbReference type="NCBI Taxonomy" id="33977"/>
    <lineage>
        <taxon>Bacteria</taxon>
        <taxon>Bacillati</taxon>
        <taxon>Bacillota</taxon>
        <taxon>Bacilli</taxon>
        <taxon>Bacillales</taxon>
        <taxon>Caryophanaceae</taxon>
        <taxon>Caryophanon</taxon>
    </lineage>
</organism>
<gene>
    <name evidence="3" type="ORF">A6K76_04725</name>
</gene>
<dbReference type="Pfam" id="PF06054">
    <property type="entry name" value="CoiA_nuc"/>
    <property type="match status" value="1"/>
</dbReference>
<dbReference type="Pfam" id="PF25164">
    <property type="entry name" value="CoiA_N"/>
    <property type="match status" value="1"/>
</dbReference>
<dbReference type="InterPro" id="IPR057253">
    <property type="entry name" value="CoiA-like_N"/>
</dbReference>
<reference evidence="3 4" key="1">
    <citation type="submission" date="2016-07" db="EMBL/GenBank/DDBJ databases">
        <title>Caryophanon latum genome sequencing.</title>
        <authorList>
            <person name="Verma A."/>
            <person name="Pal Y."/>
            <person name="Krishnamurthi S."/>
        </authorList>
    </citation>
    <scope>NUCLEOTIDE SEQUENCE [LARGE SCALE GENOMIC DNA]</scope>
    <source>
        <strain evidence="3 4">DSM 14151</strain>
    </source>
</reference>
<evidence type="ECO:0008006" key="5">
    <source>
        <dbReference type="Google" id="ProtNLM"/>
    </source>
</evidence>
<evidence type="ECO:0000313" key="4">
    <source>
        <dbReference type="Proteomes" id="UP000093482"/>
    </source>
</evidence>
<dbReference type="InterPro" id="IPR010330">
    <property type="entry name" value="CoiA_nuc"/>
</dbReference>
<proteinExistence type="predicted"/>
<dbReference type="Proteomes" id="UP000093482">
    <property type="component" value="Unassembled WGS sequence"/>
</dbReference>
<evidence type="ECO:0000313" key="3">
    <source>
        <dbReference type="EMBL" id="OCS93643.1"/>
    </source>
</evidence>
<feature type="domain" description="Competence protein CoiA nuclease-like" evidence="1">
    <location>
        <begin position="67"/>
        <end position="210"/>
    </location>
</feature>
<name>A0A1C0Z2L8_9BACL</name>
<comment type="caution">
    <text evidence="3">The sequence shown here is derived from an EMBL/GenBank/DDBJ whole genome shotgun (WGS) entry which is preliminary data.</text>
</comment>